<evidence type="ECO:0000313" key="11">
    <source>
        <dbReference type="EMBL" id="CUV05179.1"/>
    </source>
</evidence>
<dbReference type="GO" id="GO:0006284">
    <property type="term" value="P:base-excision repair"/>
    <property type="evidence" value="ECO:0007669"/>
    <property type="project" value="InterPro"/>
</dbReference>
<evidence type="ECO:0000256" key="7">
    <source>
        <dbReference type="ARBA" id="ARBA00023014"/>
    </source>
</evidence>
<dbReference type="GO" id="GO:0046872">
    <property type="term" value="F:metal ion binding"/>
    <property type="evidence" value="ECO:0007669"/>
    <property type="project" value="UniProtKB-KW"/>
</dbReference>
<dbReference type="Gene3D" id="1.10.340.30">
    <property type="entry name" value="Hypothetical protein, domain 2"/>
    <property type="match status" value="1"/>
</dbReference>
<dbReference type="GO" id="GO:0016798">
    <property type="term" value="F:hydrolase activity, acting on glycosyl bonds"/>
    <property type="evidence" value="ECO:0007669"/>
    <property type="project" value="UniProtKB-KW"/>
</dbReference>
<dbReference type="PANTHER" id="PTHR47203">
    <property type="match status" value="1"/>
</dbReference>
<dbReference type="SUPFAM" id="SSF48150">
    <property type="entry name" value="DNA-glycosylase"/>
    <property type="match status" value="1"/>
</dbReference>
<organism evidence="11">
    <name type="scientific">hydrothermal vent metagenome</name>
    <dbReference type="NCBI Taxonomy" id="652676"/>
    <lineage>
        <taxon>unclassified sequences</taxon>
        <taxon>metagenomes</taxon>
        <taxon>ecological metagenomes</taxon>
    </lineage>
</organism>
<dbReference type="PANTHER" id="PTHR47203:SF1">
    <property type="entry name" value="HYPOTHETICAL BASE EXCISION DNA REPAIR PROTEIN (EUROFUNG)"/>
    <property type="match status" value="1"/>
</dbReference>
<dbReference type="PROSITE" id="PS00764">
    <property type="entry name" value="ENDONUCLEASE_III_1"/>
    <property type="match status" value="1"/>
</dbReference>
<evidence type="ECO:0000256" key="3">
    <source>
        <dbReference type="ARBA" id="ARBA00022723"/>
    </source>
</evidence>
<dbReference type="Pfam" id="PF00730">
    <property type="entry name" value="HhH-GPD"/>
    <property type="match status" value="1"/>
</dbReference>
<dbReference type="InterPro" id="IPR011257">
    <property type="entry name" value="DNA_glycosylase"/>
</dbReference>
<keyword evidence="8" id="KW-0234">DNA repair</keyword>
<comment type="similarity">
    <text evidence="2">Belongs to the Nth/MutY family.</text>
</comment>
<accession>A0A170QBI6</accession>
<keyword evidence="5" id="KW-0378">Hydrolase</keyword>
<keyword evidence="11" id="KW-0456">Lyase</keyword>
<keyword evidence="6" id="KW-0408">Iron</keyword>
<evidence type="ECO:0000256" key="9">
    <source>
        <dbReference type="ARBA" id="ARBA00023295"/>
    </source>
</evidence>
<dbReference type="GO" id="GO:0140078">
    <property type="term" value="F:class I DNA-(apurinic or apyrimidinic site) endonuclease activity"/>
    <property type="evidence" value="ECO:0007669"/>
    <property type="project" value="UniProtKB-EC"/>
</dbReference>
<dbReference type="GO" id="GO:0051539">
    <property type="term" value="F:4 iron, 4 sulfur cluster binding"/>
    <property type="evidence" value="ECO:0007669"/>
    <property type="project" value="InterPro"/>
</dbReference>
<dbReference type="EMBL" id="FAXA01000248">
    <property type="protein sequence ID" value="CUV05179.1"/>
    <property type="molecule type" value="Genomic_DNA"/>
</dbReference>
<evidence type="ECO:0000256" key="5">
    <source>
        <dbReference type="ARBA" id="ARBA00022801"/>
    </source>
</evidence>
<evidence type="ECO:0000256" key="2">
    <source>
        <dbReference type="ARBA" id="ARBA00008343"/>
    </source>
</evidence>
<dbReference type="CDD" id="cd00056">
    <property type="entry name" value="ENDO3c"/>
    <property type="match status" value="1"/>
</dbReference>
<proteinExistence type="inferred from homology"/>
<dbReference type="AlphaFoldDB" id="A0A170QBI6"/>
<dbReference type="EC" id="4.2.99.18" evidence="11"/>
<dbReference type="InterPro" id="IPR003651">
    <property type="entry name" value="Endonuclease3_FeS-loop_motif"/>
</dbReference>
<dbReference type="Gene3D" id="1.10.1670.10">
    <property type="entry name" value="Helix-hairpin-Helix base-excision DNA repair enzymes (C-terminal)"/>
    <property type="match status" value="1"/>
</dbReference>
<reference evidence="11" key="1">
    <citation type="submission" date="2015-10" db="EMBL/GenBank/DDBJ databases">
        <authorList>
            <person name="Gilbert D.G."/>
        </authorList>
    </citation>
    <scope>NUCLEOTIDE SEQUENCE</scope>
</reference>
<dbReference type="InterPro" id="IPR003265">
    <property type="entry name" value="HhH-GPD_domain"/>
</dbReference>
<feature type="domain" description="HhH-GPD" evidence="10">
    <location>
        <begin position="50"/>
        <end position="207"/>
    </location>
</feature>
<keyword evidence="9" id="KW-0326">Glycosidase</keyword>
<evidence type="ECO:0000256" key="8">
    <source>
        <dbReference type="ARBA" id="ARBA00023204"/>
    </source>
</evidence>
<keyword evidence="11" id="KW-0540">Nuclease</keyword>
<comment type="cofactor">
    <cofactor evidence="1">
        <name>[4Fe-4S] cluster</name>
        <dbReference type="ChEBI" id="CHEBI:49883"/>
    </cofactor>
</comment>
<evidence type="ECO:0000259" key="10">
    <source>
        <dbReference type="SMART" id="SM00478"/>
    </source>
</evidence>
<evidence type="ECO:0000256" key="4">
    <source>
        <dbReference type="ARBA" id="ARBA00022763"/>
    </source>
</evidence>
<evidence type="ECO:0000256" key="1">
    <source>
        <dbReference type="ARBA" id="ARBA00001966"/>
    </source>
</evidence>
<protein>
    <submittedName>
        <fullName evidence="11">Endonuclease III</fullName>
        <ecNumber evidence="11">4.2.99.18</ecNumber>
    </submittedName>
</protein>
<dbReference type="InterPro" id="IPR023170">
    <property type="entry name" value="HhH_base_excis_C"/>
</dbReference>
<keyword evidence="3" id="KW-0479">Metal-binding</keyword>
<evidence type="ECO:0000256" key="6">
    <source>
        <dbReference type="ARBA" id="ARBA00023004"/>
    </source>
</evidence>
<keyword evidence="11" id="KW-0255">Endonuclease</keyword>
<dbReference type="InterPro" id="IPR004035">
    <property type="entry name" value="Endouclease-III_FeS-bd_BS"/>
</dbReference>
<dbReference type="SMART" id="SM00525">
    <property type="entry name" value="FES"/>
    <property type="match status" value="1"/>
</dbReference>
<gene>
    <name evidence="11" type="ORF">MGWOODY_Clf2681</name>
</gene>
<keyword evidence="7" id="KW-0411">Iron-sulfur</keyword>
<sequence>MPKTVVKKRAPRTKSKADIARTIEMMTEQYGPFDQEPRLPPTDEMVFTILSQHTSDINSSRAYRLLMDRFVTLEAVASGETSEVEKAIAPGGLAKIKAPRIKAVLNRILELNGSLDLSFLREMPLADAKAWLRRLPGIGPKSAGIVLSFSLGMPAMAIDTHIYRVSQRLGVIGPKVSADKAHDILEEKVDPEEVFNFHVSYINHGRQVCRAQRPLCPECVVGALCPSRKKFMSKADLAALAKQEDQTPAGIAGAPMPHVPQPETQ</sequence>
<keyword evidence="4" id="KW-0227">DNA damage</keyword>
<name>A0A170QBI6_9ZZZZ</name>
<dbReference type="SMART" id="SM00478">
    <property type="entry name" value="ENDO3c"/>
    <property type="match status" value="1"/>
</dbReference>